<evidence type="ECO:0000256" key="10">
    <source>
        <dbReference type="ARBA" id="ARBA00023163"/>
    </source>
</evidence>
<dbReference type="GO" id="GO:0005634">
    <property type="term" value="C:nucleus"/>
    <property type="evidence" value="ECO:0007669"/>
    <property type="project" value="UniProtKB-SubCell"/>
</dbReference>
<evidence type="ECO:0000313" key="15">
    <source>
        <dbReference type="EMBL" id="PIO38588.1"/>
    </source>
</evidence>
<evidence type="ECO:0000256" key="13">
    <source>
        <dbReference type="SAM" id="MobiDB-lite"/>
    </source>
</evidence>
<dbReference type="InterPro" id="IPR013087">
    <property type="entry name" value="Znf_C2H2_type"/>
</dbReference>
<evidence type="ECO:0000256" key="8">
    <source>
        <dbReference type="ARBA" id="ARBA00023015"/>
    </source>
</evidence>
<keyword evidence="6 12" id="KW-0863">Zinc-finger</keyword>
<feature type="compositionally biased region" description="Basic and acidic residues" evidence="13">
    <location>
        <begin position="65"/>
        <end position="75"/>
    </location>
</feature>
<dbReference type="OrthoDB" id="2162596at2759"/>
<keyword evidence="5" id="KW-0677">Repeat</keyword>
<dbReference type="GO" id="GO:0000981">
    <property type="term" value="F:DNA-binding transcription factor activity, RNA polymerase II-specific"/>
    <property type="evidence" value="ECO:0007669"/>
    <property type="project" value="TreeGrafter"/>
</dbReference>
<dbReference type="SUPFAM" id="SSF57667">
    <property type="entry name" value="beta-beta-alpha zinc fingers"/>
    <property type="match status" value="2"/>
</dbReference>
<dbReference type="Gene3D" id="3.30.160.60">
    <property type="entry name" value="Classic Zinc Finger"/>
    <property type="match status" value="2"/>
</dbReference>
<feature type="compositionally biased region" description="Polar residues" evidence="13">
    <location>
        <begin position="1"/>
        <end position="18"/>
    </location>
</feature>
<keyword evidence="10" id="KW-0804">Transcription</keyword>
<feature type="domain" description="C2H2-type" evidence="14">
    <location>
        <begin position="126"/>
        <end position="153"/>
    </location>
</feature>
<keyword evidence="7" id="KW-0862">Zinc</keyword>
<sequence>METRTPLTSPDGSSNGSTPERCPHPLYSIDGLFVVKVEPEEDLYIGGDEPCKEDEIPPVISTDLGDTRDTQTEVKAEEEEEGHNENMVKAEVKEEAEESYMMGDDVCKDEEIHPEISTAAIRGGAFSCSECGECFLQRTKLLSHQRTHNSEKPYSCSECGKLGEKPFSCSECGRQFPHRPNLIAHQMTHAAEKPYSCLEFQMLLKKIKYVFFFFIGFECFLSNESPTLKKKLVAQKV</sequence>
<evidence type="ECO:0000256" key="7">
    <source>
        <dbReference type="ARBA" id="ARBA00022833"/>
    </source>
</evidence>
<dbReference type="EMBL" id="KV924627">
    <property type="protein sequence ID" value="PIO38588.1"/>
    <property type="molecule type" value="Genomic_DNA"/>
</dbReference>
<keyword evidence="11" id="KW-0539">Nucleus</keyword>
<dbReference type="FunFam" id="3.30.160.60:FF:000038">
    <property type="entry name" value="Zinc finger protein 624"/>
    <property type="match status" value="1"/>
</dbReference>
<dbReference type="Proteomes" id="UP000228934">
    <property type="component" value="Unassembled WGS sequence"/>
</dbReference>
<evidence type="ECO:0000256" key="9">
    <source>
        <dbReference type="ARBA" id="ARBA00023125"/>
    </source>
</evidence>
<dbReference type="PANTHER" id="PTHR23226:SF397">
    <property type="entry name" value="C2H2-TYPE DOMAIN-CONTAINING PROTEIN"/>
    <property type="match status" value="1"/>
</dbReference>
<dbReference type="PROSITE" id="PS50157">
    <property type="entry name" value="ZINC_FINGER_C2H2_2"/>
    <property type="match status" value="2"/>
</dbReference>
<organism evidence="15 16">
    <name type="scientific">Aquarana catesbeiana</name>
    <name type="common">American bullfrog</name>
    <name type="synonym">Rana catesbeiana</name>
    <dbReference type="NCBI Taxonomy" id="8400"/>
    <lineage>
        <taxon>Eukaryota</taxon>
        <taxon>Metazoa</taxon>
        <taxon>Chordata</taxon>
        <taxon>Craniata</taxon>
        <taxon>Vertebrata</taxon>
        <taxon>Euteleostomi</taxon>
        <taxon>Amphibia</taxon>
        <taxon>Batrachia</taxon>
        <taxon>Anura</taxon>
        <taxon>Neobatrachia</taxon>
        <taxon>Ranoidea</taxon>
        <taxon>Ranidae</taxon>
        <taxon>Aquarana</taxon>
    </lineage>
</organism>
<dbReference type="Pfam" id="PF00096">
    <property type="entry name" value="zf-C2H2"/>
    <property type="match status" value="2"/>
</dbReference>
<evidence type="ECO:0000256" key="3">
    <source>
        <dbReference type="ARBA" id="ARBA00006991"/>
    </source>
</evidence>
<feature type="region of interest" description="Disordered" evidence="13">
    <location>
        <begin position="44"/>
        <end position="86"/>
    </location>
</feature>
<dbReference type="GO" id="GO:0000978">
    <property type="term" value="F:RNA polymerase II cis-regulatory region sequence-specific DNA binding"/>
    <property type="evidence" value="ECO:0007669"/>
    <property type="project" value="TreeGrafter"/>
</dbReference>
<evidence type="ECO:0000256" key="4">
    <source>
        <dbReference type="ARBA" id="ARBA00022723"/>
    </source>
</evidence>
<evidence type="ECO:0000256" key="5">
    <source>
        <dbReference type="ARBA" id="ARBA00022737"/>
    </source>
</evidence>
<protein>
    <recommendedName>
        <fullName evidence="14">C2H2-type domain-containing protein</fullName>
    </recommendedName>
</protein>
<feature type="non-terminal residue" evidence="15">
    <location>
        <position position="237"/>
    </location>
</feature>
<dbReference type="SMART" id="SM00355">
    <property type="entry name" value="ZnF_C2H2"/>
    <property type="match status" value="2"/>
</dbReference>
<comment type="similarity">
    <text evidence="3">Belongs to the krueppel C2H2-type zinc-finger protein family.</text>
</comment>
<evidence type="ECO:0000256" key="6">
    <source>
        <dbReference type="ARBA" id="ARBA00022771"/>
    </source>
</evidence>
<dbReference type="PANTHER" id="PTHR23226">
    <property type="entry name" value="ZINC FINGER AND SCAN DOMAIN-CONTAINING"/>
    <property type="match status" value="1"/>
</dbReference>
<proteinExistence type="inferred from homology"/>
<name>A0A2G9SEL3_AQUCT</name>
<dbReference type="InterPro" id="IPR036236">
    <property type="entry name" value="Znf_C2H2_sf"/>
</dbReference>
<evidence type="ECO:0000256" key="12">
    <source>
        <dbReference type="PROSITE-ProRule" id="PRU00042"/>
    </source>
</evidence>
<gene>
    <name evidence="15" type="ORF">AB205_0115030</name>
</gene>
<evidence type="ECO:0000256" key="2">
    <source>
        <dbReference type="ARBA" id="ARBA00004123"/>
    </source>
</evidence>
<dbReference type="GO" id="GO:0008270">
    <property type="term" value="F:zinc ion binding"/>
    <property type="evidence" value="ECO:0007669"/>
    <property type="project" value="UniProtKB-KW"/>
</dbReference>
<dbReference type="FunFam" id="3.30.160.60:FF:000966">
    <property type="entry name" value="ZFP90 zinc finger protein"/>
    <property type="match status" value="1"/>
</dbReference>
<comment type="subcellular location">
    <subcellularLocation>
        <location evidence="2">Nucleus</location>
    </subcellularLocation>
</comment>
<keyword evidence="8" id="KW-0805">Transcription regulation</keyword>
<evidence type="ECO:0000259" key="14">
    <source>
        <dbReference type="PROSITE" id="PS50157"/>
    </source>
</evidence>
<dbReference type="PROSITE" id="PS00028">
    <property type="entry name" value="ZINC_FINGER_C2H2_1"/>
    <property type="match status" value="2"/>
</dbReference>
<comment type="function">
    <text evidence="1">May be involved in transcriptional regulation.</text>
</comment>
<accession>A0A2G9SEL3</accession>
<keyword evidence="16" id="KW-1185">Reference proteome</keyword>
<evidence type="ECO:0000256" key="11">
    <source>
        <dbReference type="ARBA" id="ARBA00023242"/>
    </source>
</evidence>
<feature type="domain" description="C2H2-type" evidence="14">
    <location>
        <begin position="167"/>
        <end position="194"/>
    </location>
</feature>
<keyword evidence="4" id="KW-0479">Metal-binding</keyword>
<reference evidence="16" key="1">
    <citation type="journal article" date="2017" name="Nat. Commun.">
        <title>The North American bullfrog draft genome provides insight into hormonal regulation of long noncoding RNA.</title>
        <authorList>
            <person name="Hammond S.A."/>
            <person name="Warren R.L."/>
            <person name="Vandervalk B.P."/>
            <person name="Kucuk E."/>
            <person name="Khan H."/>
            <person name="Gibb E.A."/>
            <person name="Pandoh P."/>
            <person name="Kirk H."/>
            <person name="Zhao Y."/>
            <person name="Jones M."/>
            <person name="Mungall A.J."/>
            <person name="Coope R."/>
            <person name="Pleasance S."/>
            <person name="Moore R.A."/>
            <person name="Holt R.A."/>
            <person name="Round J.M."/>
            <person name="Ohora S."/>
            <person name="Walle B.V."/>
            <person name="Veldhoen N."/>
            <person name="Helbing C.C."/>
            <person name="Birol I."/>
        </authorList>
    </citation>
    <scope>NUCLEOTIDE SEQUENCE [LARGE SCALE GENOMIC DNA]</scope>
</reference>
<evidence type="ECO:0000313" key="16">
    <source>
        <dbReference type="Proteomes" id="UP000228934"/>
    </source>
</evidence>
<evidence type="ECO:0000256" key="1">
    <source>
        <dbReference type="ARBA" id="ARBA00003767"/>
    </source>
</evidence>
<dbReference type="AlphaFoldDB" id="A0A2G9SEL3"/>
<keyword evidence="9" id="KW-0238">DNA-binding</keyword>
<feature type="region of interest" description="Disordered" evidence="13">
    <location>
        <begin position="1"/>
        <end position="24"/>
    </location>
</feature>